<evidence type="ECO:0000313" key="8">
    <source>
        <dbReference type="EMBL" id="PIR41291.1"/>
    </source>
</evidence>
<accession>A0A2H0R436</accession>
<evidence type="ECO:0000256" key="1">
    <source>
        <dbReference type="ARBA" id="ARBA00022980"/>
    </source>
</evidence>
<dbReference type="GO" id="GO:0006412">
    <property type="term" value="P:translation"/>
    <property type="evidence" value="ECO:0007669"/>
    <property type="project" value="UniProtKB-UniRule"/>
</dbReference>
<comment type="similarity">
    <text evidence="4 5">Belongs to the universal ribosomal protein uS15 family.</text>
</comment>
<organism evidence="8 9">
    <name type="scientific">Candidatus Yanofskybacteria bacterium CG10_big_fil_rev_8_21_14_0_10_46_23</name>
    <dbReference type="NCBI Taxonomy" id="1975098"/>
    <lineage>
        <taxon>Bacteria</taxon>
        <taxon>Candidatus Yanofskyibacteriota</taxon>
    </lineage>
</organism>
<dbReference type="NCBIfam" id="TIGR00952">
    <property type="entry name" value="S15_bact"/>
    <property type="match status" value="1"/>
</dbReference>
<evidence type="ECO:0000256" key="2">
    <source>
        <dbReference type="ARBA" id="ARBA00023274"/>
    </source>
</evidence>
<evidence type="ECO:0000256" key="3">
    <source>
        <dbReference type="ARBA" id="ARBA00064542"/>
    </source>
</evidence>
<dbReference type="EMBL" id="PCXO01000010">
    <property type="protein sequence ID" value="PIR41291.1"/>
    <property type="molecule type" value="Genomic_DNA"/>
</dbReference>
<proteinExistence type="inferred from homology"/>
<dbReference type="PANTHER" id="PTHR23321:SF26">
    <property type="entry name" value="SMALL RIBOSOMAL SUBUNIT PROTEIN US15M"/>
    <property type="match status" value="1"/>
</dbReference>
<dbReference type="SUPFAM" id="SSF47060">
    <property type="entry name" value="S15/NS1 RNA-binding domain"/>
    <property type="match status" value="1"/>
</dbReference>
<keyword evidence="1 4" id="KW-0689">Ribosomal protein</keyword>
<keyword evidence="4 6" id="KW-0694">RNA-binding</keyword>
<comment type="subunit">
    <text evidence="3 4">Part of the 30S ribosomal subunit. Forms a bridge to the 50S subunit in the 70S ribosome, contacting the 23S rRNA.</text>
</comment>
<dbReference type="InterPro" id="IPR009068">
    <property type="entry name" value="uS15_NS1_RNA-bd_sf"/>
</dbReference>
<dbReference type="GO" id="GO:0019843">
    <property type="term" value="F:rRNA binding"/>
    <property type="evidence" value="ECO:0007669"/>
    <property type="project" value="UniProtKB-UniRule"/>
</dbReference>
<keyword evidence="4 6" id="KW-0699">rRNA-binding</keyword>
<sequence>MLSVQQKTNTVKKFARKEGDTGSPEVQIALFTKEIDFLSKHLRKHKKDNSSRTGLLKMVNKRRRLLKYLEKESSRRYNAVIKVLGLKR</sequence>
<dbReference type="HAMAP" id="MF_01343_B">
    <property type="entry name" value="Ribosomal_uS15_B"/>
    <property type="match status" value="1"/>
</dbReference>
<dbReference type="Proteomes" id="UP000230232">
    <property type="component" value="Unassembled WGS sequence"/>
</dbReference>
<dbReference type="Pfam" id="PF00312">
    <property type="entry name" value="Ribosomal_S15"/>
    <property type="match status" value="1"/>
</dbReference>
<dbReference type="PROSITE" id="PS00362">
    <property type="entry name" value="RIBOSOMAL_S15"/>
    <property type="match status" value="1"/>
</dbReference>
<evidence type="ECO:0000256" key="4">
    <source>
        <dbReference type="HAMAP-Rule" id="MF_01343"/>
    </source>
</evidence>
<dbReference type="AlphaFoldDB" id="A0A2H0R436"/>
<protein>
    <recommendedName>
        <fullName evidence="4">Small ribosomal subunit protein uS15</fullName>
    </recommendedName>
</protein>
<dbReference type="Gene3D" id="6.10.250.3130">
    <property type="match status" value="1"/>
</dbReference>
<feature type="compositionally biased region" description="Polar residues" evidence="7">
    <location>
        <begin position="1"/>
        <end position="11"/>
    </location>
</feature>
<dbReference type="FunFam" id="1.10.287.10:FF:000002">
    <property type="entry name" value="30S ribosomal protein S15"/>
    <property type="match status" value="1"/>
</dbReference>
<comment type="function">
    <text evidence="4 6">One of the primary rRNA binding proteins, it binds directly to 16S rRNA where it helps nucleate assembly of the platform of the 30S subunit by binding and bridging several RNA helices of the 16S rRNA.</text>
</comment>
<reference evidence="8 9" key="1">
    <citation type="submission" date="2017-09" db="EMBL/GenBank/DDBJ databases">
        <title>Depth-based differentiation of microbial function through sediment-hosted aquifers and enrichment of novel symbionts in the deep terrestrial subsurface.</title>
        <authorList>
            <person name="Probst A.J."/>
            <person name="Ladd B."/>
            <person name="Jarett J.K."/>
            <person name="Geller-Mcgrath D.E."/>
            <person name="Sieber C.M."/>
            <person name="Emerson J.B."/>
            <person name="Anantharaman K."/>
            <person name="Thomas B.C."/>
            <person name="Malmstrom R."/>
            <person name="Stieglmeier M."/>
            <person name="Klingl A."/>
            <person name="Woyke T."/>
            <person name="Ryan C.M."/>
            <person name="Banfield J.F."/>
        </authorList>
    </citation>
    <scope>NUCLEOTIDE SEQUENCE [LARGE SCALE GENOMIC DNA]</scope>
    <source>
        <strain evidence="8">CG10_big_fil_rev_8_21_14_0_10_46_23</strain>
    </source>
</reference>
<dbReference type="CDD" id="cd00353">
    <property type="entry name" value="Ribosomal_S15p_S13e"/>
    <property type="match status" value="1"/>
</dbReference>
<gene>
    <name evidence="4" type="primary">rpsO</name>
    <name evidence="8" type="ORF">COV31_02725</name>
</gene>
<feature type="region of interest" description="Disordered" evidence="7">
    <location>
        <begin position="1"/>
        <end position="20"/>
    </location>
</feature>
<evidence type="ECO:0000256" key="6">
    <source>
        <dbReference type="RuleBase" id="RU004524"/>
    </source>
</evidence>
<name>A0A2H0R436_9BACT</name>
<evidence type="ECO:0000256" key="7">
    <source>
        <dbReference type="SAM" id="MobiDB-lite"/>
    </source>
</evidence>
<dbReference type="GO" id="GO:0022627">
    <property type="term" value="C:cytosolic small ribosomal subunit"/>
    <property type="evidence" value="ECO:0007669"/>
    <property type="project" value="TreeGrafter"/>
</dbReference>
<evidence type="ECO:0000313" key="9">
    <source>
        <dbReference type="Proteomes" id="UP000230232"/>
    </source>
</evidence>
<dbReference type="InterPro" id="IPR005290">
    <property type="entry name" value="Ribosomal_uS15_bac-type"/>
</dbReference>
<dbReference type="PANTHER" id="PTHR23321">
    <property type="entry name" value="RIBOSOMAL PROTEIN S15, BACTERIAL AND ORGANELLAR"/>
    <property type="match status" value="1"/>
</dbReference>
<comment type="caution">
    <text evidence="8">The sequence shown here is derived from an EMBL/GenBank/DDBJ whole genome shotgun (WGS) entry which is preliminary data.</text>
</comment>
<dbReference type="Gene3D" id="1.10.287.10">
    <property type="entry name" value="S15/NS1, RNA-binding"/>
    <property type="match status" value="1"/>
</dbReference>
<evidence type="ECO:0000256" key="5">
    <source>
        <dbReference type="RuleBase" id="RU003919"/>
    </source>
</evidence>
<dbReference type="InterPro" id="IPR000589">
    <property type="entry name" value="Ribosomal_uS15"/>
</dbReference>
<dbReference type="SMART" id="SM01387">
    <property type="entry name" value="Ribosomal_S15"/>
    <property type="match status" value="1"/>
</dbReference>
<keyword evidence="2 4" id="KW-0687">Ribonucleoprotein</keyword>
<dbReference type="GO" id="GO:0003735">
    <property type="term" value="F:structural constituent of ribosome"/>
    <property type="evidence" value="ECO:0007669"/>
    <property type="project" value="InterPro"/>
</dbReference>
<comment type="function">
    <text evidence="4">Forms an intersubunit bridge (bridge B4) with the 23S rRNA of the 50S subunit in the ribosome.</text>
</comment>